<feature type="domain" description="NlpC/P60" evidence="8">
    <location>
        <begin position="82"/>
        <end position="218"/>
    </location>
</feature>
<keyword evidence="6" id="KW-0862">Zinc</keyword>
<keyword evidence="2" id="KW-0645">Protease</keyword>
<dbReference type="CDD" id="cd08073">
    <property type="entry name" value="MPN_NLPC_P60"/>
    <property type="match status" value="1"/>
</dbReference>
<accession>A0A198GCN8</accession>
<keyword evidence="3" id="KW-0479">Metal-binding</keyword>
<evidence type="ECO:0000256" key="1">
    <source>
        <dbReference type="ARBA" id="ARBA00007074"/>
    </source>
</evidence>
<evidence type="ECO:0000256" key="2">
    <source>
        <dbReference type="ARBA" id="ARBA00022670"/>
    </source>
</evidence>
<dbReference type="Gene3D" id="3.40.140.10">
    <property type="entry name" value="Cytidine Deaminase, domain 2"/>
    <property type="match status" value="1"/>
</dbReference>
<dbReference type="Proteomes" id="UP000094023">
    <property type="component" value="Unassembled WGS sequence"/>
</dbReference>
<dbReference type="SUPFAM" id="SSF54001">
    <property type="entry name" value="Cysteine proteinases"/>
    <property type="match status" value="1"/>
</dbReference>
<sequence length="239" mass="27746">MIEKDIIAHAKAEGARESCGLISGDRYFPCRNIHSDPQNYFEINPSDWMTAECYSDVKAIVHSHPDGSPFLSSGDISMQRKTNLPWWLVCNGVIHKFRPIAPLLGREFKHGEQDCYSIIRDAYHLSGIQLDDFIRPDEWWYTEQNLYLDNTVKQGFYQVEEAQAGDMILICLGTSKPCHAALYLGNQEILHHRPDRLSKRDTYGGYWFKYTHSIWRHKQWSNYSLQAIYANLDADLNLK</sequence>
<organism evidence="9 10">
    <name type="scientific">Proteus myxofaciens ATCC 19692</name>
    <dbReference type="NCBI Taxonomy" id="1354337"/>
    <lineage>
        <taxon>Bacteria</taxon>
        <taxon>Pseudomonadati</taxon>
        <taxon>Pseudomonadota</taxon>
        <taxon>Gammaproteobacteria</taxon>
        <taxon>Enterobacterales</taxon>
        <taxon>Morganellaceae</taxon>
        <taxon>Proteus</taxon>
    </lineage>
</organism>
<comment type="similarity">
    <text evidence="1">Belongs to the peptidase C40 family.</text>
</comment>
<proteinExistence type="inferred from homology"/>
<dbReference type="InterPro" id="IPR051929">
    <property type="entry name" value="VirAsm_ModProt"/>
</dbReference>
<dbReference type="Pfam" id="PF00877">
    <property type="entry name" value="NLPC_P60"/>
    <property type="match status" value="1"/>
</dbReference>
<dbReference type="GO" id="GO:0008235">
    <property type="term" value="F:metalloexopeptidase activity"/>
    <property type="evidence" value="ECO:0007669"/>
    <property type="project" value="TreeGrafter"/>
</dbReference>
<dbReference type="GO" id="GO:0006508">
    <property type="term" value="P:proteolysis"/>
    <property type="evidence" value="ECO:0007669"/>
    <property type="project" value="UniProtKB-KW"/>
</dbReference>
<evidence type="ECO:0000256" key="6">
    <source>
        <dbReference type="ARBA" id="ARBA00022833"/>
    </source>
</evidence>
<evidence type="ECO:0000256" key="5">
    <source>
        <dbReference type="ARBA" id="ARBA00022807"/>
    </source>
</evidence>
<dbReference type="EMBL" id="LXEN01000038">
    <property type="protein sequence ID" value="OAT34853.1"/>
    <property type="molecule type" value="Genomic_DNA"/>
</dbReference>
<dbReference type="PANTHER" id="PTHR34858:SF1">
    <property type="entry name" value="CYSO-CYSTEINE PEPTIDASE"/>
    <property type="match status" value="1"/>
</dbReference>
<dbReference type="InterPro" id="IPR038765">
    <property type="entry name" value="Papain-like_cys_pep_sf"/>
</dbReference>
<evidence type="ECO:0000259" key="8">
    <source>
        <dbReference type="PROSITE" id="PS51935"/>
    </source>
</evidence>
<dbReference type="AlphaFoldDB" id="A0A198GCN8"/>
<dbReference type="Pfam" id="PF14464">
    <property type="entry name" value="Prok-JAB"/>
    <property type="match status" value="1"/>
</dbReference>
<dbReference type="PANTHER" id="PTHR34858">
    <property type="entry name" value="CYSO-CYSTEINE PEPTIDASE"/>
    <property type="match status" value="1"/>
</dbReference>
<reference evidence="9 10" key="1">
    <citation type="submission" date="2016-04" db="EMBL/GenBank/DDBJ databases">
        <title>ATOL: Assembling a taxonomically balanced genome-scale reconstruction of the evolutionary history of the Enterobacteriaceae.</title>
        <authorList>
            <person name="Plunkett G.III."/>
            <person name="Neeno-Eckwall E.C."/>
            <person name="Glasner J.D."/>
            <person name="Perna N.T."/>
        </authorList>
    </citation>
    <scope>NUCLEOTIDE SEQUENCE [LARGE SCALE GENOMIC DNA]</scope>
    <source>
        <strain evidence="9 10">ATCC 19692</strain>
    </source>
</reference>
<evidence type="ECO:0000256" key="4">
    <source>
        <dbReference type="ARBA" id="ARBA00022801"/>
    </source>
</evidence>
<dbReference type="PATRIC" id="fig|1354337.4.peg.830"/>
<dbReference type="InterPro" id="IPR000064">
    <property type="entry name" value="NLP_P60_dom"/>
</dbReference>
<keyword evidence="4" id="KW-0378">Hydrolase</keyword>
<evidence type="ECO:0000313" key="9">
    <source>
        <dbReference type="EMBL" id="OAT34853.1"/>
    </source>
</evidence>
<dbReference type="STRING" id="1354337.M983_0816"/>
<dbReference type="OrthoDB" id="1494599at2"/>
<gene>
    <name evidence="9" type="ORF">M983_0816</name>
</gene>
<dbReference type="PROSITE" id="PS51935">
    <property type="entry name" value="NLPC_P60"/>
    <property type="match status" value="1"/>
</dbReference>
<comment type="caution">
    <text evidence="9">The sequence shown here is derived from an EMBL/GenBank/DDBJ whole genome shotgun (WGS) entry which is preliminary data.</text>
</comment>
<dbReference type="RefSeq" id="WP_066747440.1">
    <property type="nucleotide sequence ID" value="NZ_LXEN01000038.1"/>
</dbReference>
<keyword evidence="7" id="KW-0482">Metalloprotease</keyword>
<dbReference type="GO" id="GO:0008270">
    <property type="term" value="F:zinc ion binding"/>
    <property type="evidence" value="ECO:0007669"/>
    <property type="project" value="TreeGrafter"/>
</dbReference>
<keyword evidence="5" id="KW-0788">Thiol protease</keyword>
<dbReference type="GO" id="GO:0008234">
    <property type="term" value="F:cysteine-type peptidase activity"/>
    <property type="evidence" value="ECO:0007669"/>
    <property type="project" value="UniProtKB-KW"/>
</dbReference>
<dbReference type="InterPro" id="IPR028090">
    <property type="entry name" value="JAB_dom_prok"/>
</dbReference>
<dbReference type="SUPFAM" id="SSF102712">
    <property type="entry name" value="JAB1/MPN domain"/>
    <property type="match status" value="1"/>
</dbReference>
<evidence type="ECO:0000313" key="10">
    <source>
        <dbReference type="Proteomes" id="UP000094023"/>
    </source>
</evidence>
<keyword evidence="10" id="KW-1185">Reference proteome</keyword>
<evidence type="ECO:0000256" key="7">
    <source>
        <dbReference type="ARBA" id="ARBA00023049"/>
    </source>
</evidence>
<evidence type="ECO:0000256" key="3">
    <source>
        <dbReference type="ARBA" id="ARBA00022723"/>
    </source>
</evidence>
<name>A0A198GCN8_9GAMM</name>
<protein>
    <submittedName>
        <fullName evidence="9">Phage tail assembly protein</fullName>
    </submittedName>
</protein>
<dbReference type="Gene3D" id="3.90.1720.10">
    <property type="entry name" value="endopeptidase domain like (from Nostoc punctiforme)"/>
    <property type="match status" value="1"/>
</dbReference>